<evidence type="ECO:0000256" key="1">
    <source>
        <dbReference type="ARBA" id="ARBA00009402"/>
    </source>
</evidence>
<dbReference type="InterPro" id="IPR025296">
    <property type="entry name" value="DUF4158"/>
</dbReference>
<name>A0A127M534_9GAMM</name>
<sequence length="994" mass="114585">MVYINLDTVTRKYLRNKKSHRKVGYLLHKAYFQSKGRFFDLSTAHKRDINSAVKRLNLGSSYSFEPSEYSTTLQNEDKQHILQAHGWHAYKSSFANELMGVARLLVARRYEAERILFSLLDHCWAKRVSIPSYATLTKIVTESMREYESSVLDKWHQHSTSSLRELLLNQVHSNKTSFSLSHLKTIDQDDSLQAMSRNARILSYCRDMFFAAESSLTSVNLMPEGIRHFSDQISKNDIAQLRRQKNEANLSLNLACFVQDQFYQRQDATFIAFKKVIRSAVNMAKKKDQTVKAQREEEHLEANRQVVDTAKQSRAVIREIYTISKDGKKPLSQRNEQVIHLIEAFFGEGDEDDISRVFDTFENDLINMQKRKGYYHYLFDQHTSLIRKLSPALRALTFDSENSNPDLIEAIEYFRSNESESNKKAPTEFLNESEKELVMEESNLPTISRWKILLFCAVIIGIRDKKLILKYSYKYREDQSYLIPLQEWLADRETLIRRANLESFVDGPQVLEKIGRHLNQQYYCVNDMIDRNEIEGFQKRPSGWLLKKLDADYDNSKFIPTLLSNHKAVTLYELLAEIDKYSEFSKVLQTDKSGKELSSIKLKQVYATIMSLGTNLGHHNMARAARNISEKQLRDTEKQWLSPSSLSKANEAMVSFIQSLPLPKVFHNNEGELHTSSDGKKITVAVNSLLANFSYKYYGKEQGITANSYTDEFQAFFNINVHTSSDREAASMLDGMVESTRALYPEGEMRHWHSTDQHGFTEAVFAGMHFINVSFAPRFAKIHKQALCTYDDKTKQAMKGRVLKPGSTINRKSILSQWDKVLHLMASIKLGYCSAAHIFRMMSAQSPKSDVYKALQGFGQLLKSSYILSYLEHPEIRRHVQKQLNRVEHGQKLSEAVFFARQGKLRVGTESDIQKAMLCKTLLKNAIIIWNYLFLSDYCCQLDDSQRQEVINSISNGSVIAWAHVNMHGVYDFDRLPSKSFKSTITQMRALKVA</sequence>
<protein>
    <recommendedName>
        <fullName evidence="9">Tn3 family transposase</fullName>
    </recommendedName>
</protein>
<comment type="similarity">
    <text evidence="1">Belongs to the transposase 7 family.</text>
</comment>
<dbReference type="Pfam" id="PF01526">
    <property type="entry name" value="DDE_Tnp_Tn3"/>
    <property type="match status" value="1"/>
</dbReference>
<proteinExistence type="inferred from homology"/>
<dbReference type="Pfam" id="PF13700">
    <property type="entry name" value="DUF4158"/>
    <property type="match status" value="1"/>
</dbReference>
<evidence type="ECO:0008006" key="9">
    <source>
        <dbReference type="Google" id="ProtNLM"/>
    </source>
</evidence>
<dbReference type="InterPro" id="IPR002513">
    <property type="entry name" value="Tn3_Tnp_DDE_dom"/>
</dbReference>
<keyword evidence="2" id="KW-0815">Transposition</keyword>
<dbReference type="KEGG" id="zal:AZF00_08610"/>
<reference evidence="7 8" key="1">
    <citation type="submission" date="2015-12" db="EMBL/GenBank/DDBJ databases">
        <authorList>
            <person name="Shamseldin A."/>
            <person name="Moawad H."/>
            <person name="Abd El-Rahim W.M."/>
            <person name="Sadowsky M.J."/>
        </authorList>
    </citation>
    <scope>NUCLEOTIDE SEQUENCE [LARGE SCALE GENOMIC DNA]</scope>
    <source>
        <strain evidence="7 8">SM2</strain>
    </source>
</reference>
<evidence type="ECO:0000259" key="6">
    <source>
        <dbReference type="Pfam" id="PF13700"/>
    </source>
</evidence>
<dbReference type="Proteomes" id="UP000074119">
    <property type="component" value="Chromosome"/>
</dbReference>
<organism evidence="7 8">
    <name type="scientific">Zhongshania aliphaticivorans</name>
    <dbReference type="NCBI Taxonomy" id="1470434"/>
    <lineage>
        <taxon>Bacteria</taxon>
        <taxon>Pseudomonadati</taxon>
        <taxon>Pseudomonadota</taxon>
        <taxon>Gammaproteobacteria</taxon>
        <taxon>Cellvibrionales</taxon>
        <taxon>Spongiibacteraceae</taxon>
        <taxon>Zhongshania</taxon>
    </lineage>
</organism>
<evidence type="ECO:0000313" key="8">
    <source>
        <dbReference type="Proteomes" id="UP000074119"/>
    </source>
</evidence>
<evidence type="ECO:0000256" key="4">
    <source>
        <dbReference type="ARBA" id="ARBA00023172"/>
    </source>
</evidence>
<dbReference type="InterPro" id="IPR047653">
    <property type="entry name" value="Tn3-like_transpos"/>
</dbReference>
<evidence type="ECO:0000256" key="2">
    <source>
        <dbReference type="ARBA" id="ARBA00022578"/>
    </source>
</evidence>
<dbReference type="GO" id="GO:0006313">
    <property type="term" value="P:DNA transposition"/>
    <property type="evidence" value="ECO:0007669"/>
    <property type="project" value="InterPro"/>
</dbReference>
<keyword evidence="3" id="KW-0238">DNA-binding</keyword>
<dbReference type="EMBL" id="CP014544">
    <property type="protein sequence ID" value="AMO68363.1"/>
    <property type="molecule type" value="Genomic_DNA"/>
</dbReference>
<dbReference type="STRING" id="1470434.AZF00_08610"/>
<dbReference type="NCBIfam" id="NF033527">
    <property type="entry name" value="transpos_Tn3"/>
    <property type="match status" value="1"/>
</dbReference>
<dbReference type="GO" id="GO:0003677">
    <property type="term" value="F:DNA binding"/>
    <property type="evidence" value="ECO:0007669"/>
    <property type="project" value="UniProtKB-KW"/>
</dbReference>
<dbReference type="GO" id="GO:0004803">
    <property type="term" value="F:transposase activity"/>
    <property type="evidence" value="ECO:0007669"/>
    <property type="project" value="InterPro"/>
</dbReference>
<dbReference type="AlphaFoldDB" id="A0A127M534"/>
<gene>
    <name evidence="7" type="ORF">AZF00_08610</name>
</gene>
<accession>A0A127M534</accession>
<feature type="domain" description="DUF4158" evidence="6">
    <location>
        <begin position="16"/>
        <end position="142"/>
    </location>
</feature>
<evidence type="ECO:0000259" key="5">
    <source>
        <dbReference type="Pfam" id="PF01526"/>
    </source>
</evidence>
<evidence type="ECO:0000313" key="7">
    <source>
        <dbReference type="EMBL" id="AMO68363.1"/>
    </source>
</evidence>
<keyword evidence="4" id="KW-0233">DNA recombination</keyword>
<feature type="domain" description="Tn3 transposase DDE" evidence="5">
    <location>
        <begin position="573"/>
        <end position="971"/>
    </location>
</feature>
<evidence type="ECO:0000256" key="3">
    <source>
        <dbReference type="ARBA" id="ARBA00023125"/>
    </source>
</evidence>